<feature type="signal peptide" evidence="2">
    <location>
        <begin position="1"/>
        <end position="19"/>
    </location>
</feature>
<evidence type="ECO:0000313" key="4">
    <source>
        <dbReference type="Proteomes" id="UP000663868"/>
    </source>
</evidence>
<feature type="compositionally biased region" description="Low complexity" evidence="1">
    <location>
        <begin position="28"/>
        <end position="68"/>
    </location>
</feature>
<proteinExistence type="predicted"/>
<evidence type="ECO:0000313" key="3">
    <source>
        <dbReference type="EMBL" id="CAF4381171.1"/>
    </source>
</evidence>
<dbReference type="AlphaFoldDB" id="A0A820N2Y2"/>
<dbReference type="EMBL" id="CAJOBB010022010">
    <property type="protein sequence ID" value="CAF4381171.1"/>
    <property type="molecule type" value="Genomic_DNA"/>
</dbReference>
<dbReference type="Proteomes" id="UP000663868">
    <property type="component" value="Unassembled WGS sequence"/>
</dbReference>
<evidence type="ECO:0000256" key="1">
    <source>
        <dbReference type="SAM" id="MobiDB-lite"/>
    </source>
</evidence>
<evidence type="ECO:0000256" key="2">
    <source>
        <dbReference type="SAM" id="SignalP"/>
    </source>
</evidence>
<feature type="region of interest" description="Disordered" evidence="1">
    <location>
        <begin position="28"/>
        <end position="70"/>
    </location>
</feature>
<keyword evidence="2" id="KW-0732">Signal</keyword>
<comment type="caution">
    <text evidence="3">The sequence shown here is derived from an EMBL/GenBank/DDBJ whole genome shotgun (WGS) entry which is preliminary data.</text>
</comment>
<organism evidence="3 4">
    <name type="scientific">Adineta steineri</name>
    <dbReference type="NCBI Taxonomy" id="433720"/>
    <lineage>
        <taxon>Eukaryota</taxon>
        <taxon>Metazoa</taxon>
        <taxon>Spiralia</taxon>
        <taxon>Gnathifera</taxon>
        <taxon>Rotifera</taxon>
        <taxon>Eurotatoria</taxon>
        <taxon>Bdelloidea</taxon>
        <taxon>Adinetida</taxon>
        <taxon>Adinetidae</taxon>
        <taxon>Adineta</taxon>
    </lineage>
</organism>
<feature type="chain" id="PRO_5032908287" evidence="2">
    <location>
        <begin position="20"/>
        <end position="125"/>
    </location>
</feature>
<accession>A0A820N2Y2</accession>
<gene>
    <name evidence="3" type="ORF">KXQ929_LOCUS49919</name>
</gene>
<name>A0A820N2Y2_9BILA</name>
<protein>
    <submittedName>
        <fullName evidence="3">Uncharacterized protein</fullName>
    </submittedName>
</protein>
<sequence>MELIQFLCLLIIFYNVSVSQQLLIRANSPTTTTKSTSTTKPTTKPTTSSTSTTRPFTTTSNNVSNASNPLAPSRLESIKNSYSELNLLSKTNPSDFIFDFDKAVTGVSTGTGGRTVSATVCIKFI</sequence>
<reference evidence="3" key="1">
    <citation type="submission" date="2021-02" db="EMBL/GenBank/DDBJ databases">
        <authorList>
            <person name="Nowell W R."/>
        </authorList>
    </citation>
    <scope>NUCLEOTIDE SEQUENCE</scope>
</reference>